<dbReference type="NCBIfam" id="TIGR00453">
    <property type="entry name" value="ispD"/>
    <property type="match status" value="1"/>
</dbReference>
<dbReference type="InterPro" id="IPR003526">
    <property type="entry name" value="MECDP_synthase"/>
</dbReference>
<feature type="region of interest" description="2-C-methyl-D-erythritol 4-phosphate cytidylyltransferase" evidence="10">
    <location>
        <begin position="1"/>
        <end position="267"/>
    </location>
</feature>
<feature type="binding site" evidence="10">
    <location>
        <begin position="300"/>
        <end position="301"/>
    </location>
    <ligand>
        <name>4-CDP-2-C-methyl-D-erythritol 2-phosphate</name>
        <dbReference type="ChEBI" id="CHEBI:57919"/>
    </ligand>
</feature>
<dbReference type="Pfam" id="PF01128">
    <property type="entry name" value="IspD"/>
    <property type="match status" value="1"/>
</dbReference>
<keyword evidence="4 10" id="KW-0808">Transferase</keyword>
<dbReference type="PROSITE" id="PS01295">
    <property type="entry name" value="ISPD"/>
    <property type="match status" value="1"/>
</dbReference>
<feature type="binding site" evidence="10">
    <location>
        <position position="405"/>
    </location>
    <ligand>
        <name>4-CDP-2-C-methyl-D-erythritol 2-phosphate</name>
        <dbReference type="ChEBI" id="CHEBI:57919"/>
    </ligand>
</feature>
<dbReference type="NCBIfam" id="TIGR00151">
    <property type="entry name" value="ispF"/>
    <property type="match status" value="1"/>
</dbReference>
<feature type="binding site" evidence="10">
    <location>
        <position position="276"/>
    </location>
    <ligand>
        <name>a divalent metal cation</name>
        <dbReference type="ChEBI" id="CHEBI:60240"/>
    </ligand>
</feature>
<evidence type="ECO:0000256" key="4">
    <source>
        <dbReference type="ARBA" id="ARBA00022679"/>
    </source>
</evidence>
<feature type="binding site" evidence="10">
    <location>
        <position position="308"/>
    </location>
    <ligand>
        <name>a divalent metal cation</name>
        <dbReference type="ChEBI" id="CHEBI:60240"/>
    </ligand>
</feature>
<dbReference type="GO" id="GO:0016114">
    <property type="term" value="P:terpenoid biosynthetic process"/>
    <property type="evidence" value="ECO:0007669"/>
    <property type="project" value="InterPro"/>
</dbReference>
<dbReference type="InterPro" id="IPR018294">
    <property type="entry name" value="ISPD_synthase_CS"/>
</dbReference>
<dbReference type="HAMAP" id="MF_00108">
    <property type="entry name" value="IspD"/>
    <property type="match status" value="1"/>
</dbReference>
<feature type="site" description="Transition state stabilizer" evidence="10">
    <location>
        <position position="399"/>
    </location>
</feature>
<comment type="pathway">
    <text evidence="10">Isoprenoid biosynthesis; isopentenyl diphosphate biosynthesis via DXP pathway; isopentenyl diphosphate from 1-deoxy-D-xylulose 5-phosphate: step 4/6.</text>
</comment>
<dbReference type="NCBIfam" id="NF006899">
    <property type="entry name" value="PRK09382.1"/>
    <property type="match status" value="1"/>
</dbReference>
<comment type="similarity">
    <text evidence="10">In the C-terminal section; belongs to the IspF family.</text>
</comment>
<comment type="caution">
    <text evidence="10">Lacks conserved residue(s) required for the propagation of feature annotation.</text>
</comment>
<feature type="binding site" evidence="10">
    <location>
        <begin position="274"/>
        <end position="276"/>
    </location>
    <ligand>
        <name>4-CDP-2-C-methyl-D-erythritol 2-phosphate</name>
        <dbReference type="ChEBI" id="CHEBI:57919"/>
    </ligand>
</feature>
<feature type="site" description="Transition state stabilizer" evidence="10">
    <location>
        <position position="55"/>
    </location>
</feature>
<dbReference type="PANTHER" id="PTHR43181:SF1">
    <property type="entry name" value="2-C-METHYL-D-ERYTHRITOL 2,4-CYCLODIPHOSPHATE SYNTHASE, CHLOROPLASTIC"/>
    <property type="match status" value="1"/>
</dbReference>
<sequence length="428" mass="45152">MTGLRKGKLSPLAKVATKPLRMEKSRSESSGKLPAAAVIVAAGRGERAGQVDGPKQYRKVAGRAVLAHTVETFLRHRDIGTVAVVIHADDDALLKQALGSLVERVTVVHGGATRQESTRLGLLALQEENPGAVLIHDGVRPFADAELIDRVIASIDENHGALPALPVSDTLKREATDGTISATVPRAGLHAAQTPQGFPYAPILAAHQAAHRQGHGDFTDDAAIAEWAEMPVRIVAGSPDNVKLTWARDIAMADQRLSPSINAFPDVRTGNGYDVHSFEAGDHVTLCGVAIPHTKKLSGHSDADVCLHALTDALLATCGAGDIGTHFPPSDPQWKGAASRIFVEYAVKLVRSKGGRIANADVTLICEAPRIGPHREAMTAELSDMLGIDAGRVSVKATTNERLGFVGREEGIAAIVTASVVYPGELPE</sequence>
<dbReference type="HAMAP" id="MF_01520">
    <property type="entry name" value="IspDF"/>
    <property type="match status" value="1"/>
</dbReference>
<dbReference type="InterPro" id="IPR036571">
    <property type="entry name" value="MECDP_synthase_sf"/>
</dbReference>
<dbReference type="SUPFAM" id="SSF69765">
    <property type="entry name" value="IpsF-like"/>
    <property type="match status" value="1"/>
</dbReference>
<organism evidence="12 13">
    <name type="scientific">Pseudaminobacter salicylatoxidans</name>
    <dbReference type="NCBI Taxonomy" id="93369"/>
    <lineage>
        <taxon>Bacteria</taxon>
        <taxon>Pseudomonadati</taxon>
        <taxon>Pseudomonadota</taxon>
        <taxon>Alphaproteobacteria</taxon>
        <taxon>Hyphomicrobiales</taxon>
        <taxon>Phyllobacteriaceae</taxon>
        <taxon>Pseudaminobacter</taxon>
    </lineage>
</organism>
<dbReference type="Gene3D" id="3.90.550.10">
    <property type="entry name" value="Spore Coat Polysaccharide Biosynthesis Protein SpsA, Chain A"/>
    <property type="match status" value="1"/>
</dbReference>
<dbReference type="FunFam" id="3.90.550.10:FF:000003">
    <property type="entry name" value="2-C-methyl-D-erythritol 4-phosphate cytidylyltransferase"/>
    <property type="match status" value="1"/>
</dbReference>
<comment type="similarity">
    <text evidence="3">Belongs to the IspD/TarI cytidylyltransferase family. IspD subfamily.</text>
</comment>
<accession>A0A316C7V2</accession>
<gene>
    <name evidence="10" type="primary">ispDF</name>
    <name evidence="12" type="ORF">C7441_102186</name>
</gene>
<dbReference type="InterPro" id="IPR034683">
    <property type="entry name" value="IspD/TarI"/>
</dbReference>
<dbReference type="EC" id="4.6.1.12" evidence="10"/>
<keyword evidence="9 10" id="KW-0511">Multifunctional enzyme</keyword>
<feature type="binding site" evidence="10">
    <location>
        <position position="408"/>
    </location>
    <ligand>
        <name>4-CDP-2-C-methyl-D-erythritol 2-phosphate</name>
        <dbReference type="ChEBI" id="CHEBI:57919"/>
    </ligand>
</feature>
<dbReference type="CDD" id="cd00554">
    <property type="entry name" value="MECDP_synthase"/>
    <property type="match status" value="1"/>
</dbReference>
<keyword evidence="6 10" id="KW-0479">Metal-binding</keyword>
<dbReference type="GO" id="GO:0019288">
    <property type="term" value="P:isopentenyl diphosphate biosynthetic process, methylerythritol 4-phosphate pathway"/>
    <property type="evidence" value="ECO:0007669"/>
    <property type="project" value="UniProtKB-UniRule"/>
</dbReference>
<dbReference type="STRING" id="1192868.GCA_000304395_04004"/>
<name>A0A316C7V2_PSESE</name>
<keyword evidence="5 10" id="KW-0548">Nucleotidyltransferase</keyword>
<dbReference type="GO" id="GO:0050518">
    <property type="term" value="F:2-C-methyl-D-erythritol 4-phosphate cytidylyltransferase activity"/>
    <property type="evidence" value="ECO:0007669"/>
    <property type="project" value="UniProtKB-UniRule"/>
</dbReference>
<dbReference type="GO" id="GO:0008685">
    <property type="term" value="F:2-C-methyl-D-erythritol 2,4-cyclodiphosphate synthase activity"/>
    <property type="evidence" value="ECO:0007669"/>
    <property type="project" value="UniProtKB-UniRule"/>
</dbReference>
<feature type="site" description="Transition state stabilizer" evidence="10">
    <location>
        <position position="300"/>
    </location>
</feature>
<dbReference type="EMBL" id="QGGG01000002">
    <property type="protein sequence ID" value="PWJ85740.1"/>
    <property type="molecule type" value="Genomic_DNA"/>
</dbReference>
<feature type="binding site" evidence="10">
    <location>
        <begin position="322"/>
        <end position="324"/>
    </location>
    <ligand>
        <name>4-CDP-2-C-methyl-D-erythritol 2-phosphate</name>
        <dbReference type="ChEBI" id="CHEBI:57919"/>
    </ligand>
</feature>
<dbReference type="InterPro" id="IPR029044">
    <property type="entry name" value="Nucleotide-diphossugar_trans"/>
</dbReference>
<comment type="cofactor">
    <cofactor evidence="10">
        <name>a divalent metal cation</name>
        <dbReference type="ChEBI" id="CHEBI:60240"/>
    </cofactor>
</comment>
<evidence type="ECO:0000256" key="3">
    <source>
        <dbReference type="ARBA" id="ARBA00009789"/>
    </source>
</evidence>
<dbReference type="InterPro" id="IPR001228">
    <property type="entry name" value="IspD"/>
</dbReference>
<dbReference type="SUPFAM" id="SSF53448">
    <property type="entry name" value="Nucleotide-diphospho-sugar transferases"/>
    <property type="match status" value="1"/>
</dbReference>
<comment type="function">
    <text evidence="10">Bifunctional enzyme that catalyzes the formation of 4-diphosphocytidyl-2-C-methyl-D-erythritol from CTP and 2-C-methyl-D-erythritol 4-phosphate (MEP) (IspD), and catalyzes the conversion of 4-diphosphocytidyl-2-C-methyl-D-erythritol 2-phosphate (CDP-ME2P) to 2-C-methyl-D-erythritol 2,4-cyclodiphosphate (ME-CPP) with a corresponding release of cytidine 5-monophosphate (CMP) (IspF).</text>
</comment>
<feature type="binding site" evidence="10">
    <location>
        <begin position="398"/>
        <end position="401"/>
    </location>
    <ligand>
        <name>4-CDP-2-C-methyl-D-erythritol 2-phosphate</name>
        <dbReference type="ChEBI" id="CHEBI:57919"/>
    </ligand>
</feature>
<evidence type="ECO:0000259" key="11">
    <source>
        <dbReference type="Pfam" id="PF02542"/>
    </source>
</evidence>
<dbReference type="UniPathway" id="UPA00056">
    <property type="reaction ID" value="UER00093"/>
</dbReference>
<protein>
    <recommendedName>
        <fullName evidence="10">Bifunctional enzyme IspD/IspF</fullName>
    </recommendedName>
    <domain>
        <recommendedName>
            <fullName evidence="10">2-C-methyl-D-erythritol 4-phosphate cytidylyltransferase</fullName>
            <ecNumber evidence="10">2.7.7.60</ecNumber>
        </recommendedName>
        <alternativeName>
            <fullName evidence="10">4-diphosphocytidyl-2C-methyl-D-erythritol synthase</fullName>
        </alternativeName>
        <alternativeName>
            <fullName evidence="10">MEP cytidylyltransferase</fullName>
            <shortName evidence="10">MCT</shortName>
        </alternativeName>
    </domain>
    <domain>
        <recommendedName>
            <fullName evidence="10">2-C-methyl-D-erythritol 2,4-cyclodiphosphate synthase</fullName>
            <shortName evidence="10">MECDP-synthase</shortName>
            <shortName evidence="10">MECPP-synthase</shortName>
            <shortName evidence="10">MECPS</shortName>
            <ecNumber evidence="10">4.6.1.12</ecNumber>
        </recommendedName>
    </domain>
</protein>
<evidence type="ECO:0000313" key="12">
    <source>
        <dbReference type="EMBL" id="PWJ85740.1"/>
    </source>
</evidence>
<evidence type="ECO:0000256" key="7">
    <source>
        <dbReference type="ARBA" id="ARBA00023229"/>
    </source>
</evidence>
<keyword evidence="13" id="KW-1185">Reference proteome</keyword>
<keyword evidence="8 10" id="KW-0456">Lyase</keyword>
<dbReference type="GO" id="GO:0046872">
    <property type="term" value="F:metal ion binding"/>
    <property type="evidence" value="ECO:0007669"/>
    <property type="project" value="UniProtKB-KW"/>
</dbReference>
<reference evidence="12 13" key="1">
    <citation type="submission" date="2018-05" db="EMBL/GenBank/DDBJ databases">
        <title>Genomic Encyclopedia of Type Strains, Phase IV (KMG-IV): sequencing the most valuable type-strain genomes for metagenomic binning, comparative biology and taxonomic classification.</title>
        <authorList>
            <person name="Goeker M."/>
        </authorList>
    </citation>
    <scope>NUCLEOTIDE SEQUENCE [LARGE SCALE GENOMIC DNA]</scope>
    <source>
        <strain evidence="12 13">DSM 6986</strain>
    </source>
</reference>
<evidence type="ECO:0000256" key="5">
    <source>
        <dbReference type="ARBA" id="ARBA00022695"/>
    </source>
</evidence>
<evidence type="ECO:0000256" key="10">
    <source>
        <dbReference type="HAMAP-Rule" id="MF_01520"/>
    </source>
</evidence>
<comment type="pathway">
    <text evidence="2 10">Isoprenoid biosynthesis; isopentenyl diphosphate biosynthesis via DXP pathway; isopentenyl diphosphate from 1-deoxy-D-xylulose 5-phosphate: step 2/6.</text>
</comment>
<comment type="catalytic activity">
    <reaction evidence="1 10">
        <text>2-C-methyl-D-erythritol 4-phosphate + CTP + H(+) = 4-CDP-2-C-methyl-D-erythritol + diphosphate</text>
        <dbReference type="Rhea" id="RHEA:13429"/>
        <dbReference type="ChEBI" id="CHEBI:15378"/>
        <dbReference type="ChEBI" id="CHEBI:33019"/>
        <dbReference type="ChEBI" id="CHEBI:37563"/>
        <dbReference type="ChEBI" id="CHEBI:57823"/>
        <dbReference type="ChEBI" id="CHEBI:58262"/>
        <dbReference type="EC" id="2.7.7.60"/>
    </reaction>
</comment>
<dbReference type="Proteomes" id="UP000245396">
    <property type="component" value="Unassembled WGS sequence"/>
</dbReference>
<dbReference type="InterPro" id="IPR026596">
    <property type="entry name" value="IspD/F"/>
</dbReference>
<feature type="binding site" evidence="10">
    <location>
        <position position="274"/>
    </location>
    <ligand>
        <name>a divalent metal cation</name>
        <dbReference type="ChEBI" id="CHEBI:60240"/>
    </ligand>
</feature>
<keyword evidence="7 10" id="KW-0414">Isoprene biosynthesis</keyword>
<dbReference type="Gene3D" id="3.30.1330.50">
    <property type="entry name" value="2-C-methyl-D-erythritol 2,4-cyclodiphosphate synthase"/>
    <property type="match status" value="1"/>
</dbReference>
<comment type="similarity">
    <text evidence="10">In the N-terminal section; belongs to the IspD/TarI cytidylyltransferase family. IspD subfamily.</text>
</comment>
<evidence type="ECO:0000256" key="6">
    <source>
        <dbReference type="ARBA" id="ARBA00022723"/>
    </source>
</evidence>
<dbReference type="PANTHER" id="PTHR43181">
    <property type="entry name" value="2-C-METHYL-D-ERYTHRITOL 2,4-CYCLODIPHOSPHATE SYNTHASE, CHLOROPLASTIC"/>
    <property type="match status" value="1"/>
</dbReference>
<dbReference type="Pfam" id="PF02542">
    <property type="entry name" value="YgbB"/>
    <property type="match status" value="1"/>
</dbReference>
<feature type="region of interest" description="2-C-methyl-D-erythritol 2,4-cyclodiphosphate synthase" evidence="10">
    <location>
        <begin position="268"/>
        <end position="428"/>
    </location>
</feature>
<feature type="domain" description="2-C-methyl-D-erythritol 2,4-cyclodiphosphate synthase" evidence="11">
    <location>
        <begin position="268"/>
        <end position="420"/>
    </location>
</feature>
<dbReference type="CDD" id="cd02516">
    <property type="entry name" value="CDP-ME_synthetase"/>
    <property type="match status" value="1"/>
</dbReference>
<evidence type="ECO:0000256" key="9">
    <source>
        <dbReference type="ARBA" id="ARBA00023268"/>
    </source>
</evidence>
<feature type="site" description="Transition state stabilizer" evidence="10">
    <location>
        <position position="47"/>
    </location>
</feature>
<dbReference type="EC" id="2.7.7.60" evidence="10"/>
<evidence type="ECO:0000313" key="13">
    <source>
        <dbReference type="Proteomes" id="UP000245396"/>
    </source>
</evidence>
<proteinExistence type="inferred from homology"/>
<evidence type="ECO:0000256" key="1">
    <source>
        <dbReference type="ARBA" id="ARBA00001282"/>
    </source>
</evidence>
<comment type="caution">
    <text evidence="12">The sequence shown here is derived from an EMBL/GenBank/DDBJ whole genome shotgun (WGS) entry which is preliminary data.</text>
</comment>
<feature type="site" description="Positions MEP for the nucleophilic attack" evidence="10">
    <location>
        <position position="243"/>
    </location>
</feature>
<comment type="catalytic activity">
    <reaction evidence="10">
        <text>4-CDP-2-C-methyl-D-erythritol 2-phosphate = 2-C-methyl-D-erythritol 2,4-cyclic diphosphate + CMP</text>
        <dbReference type="Rhea" id="RHEA:23864"/>
        <dbReference type="ChEBI" id="CHEBI:57919"/>
        <dbReference type="ChEBI" id="CHEBI:58483"/>
        <dbReference type="ChEBI" id="CHEBI:60377"/>
        <dbReference type="EC" id="4.6.1.12"/>
    </reaction>
</comment>
<dbReference type="AlphaFoldDB" id="A0A316C7V2"/>
<evidence type="ECO:0000256" key="8">
    <source>
        <dbReference type="ARBA" id="ARBA00023239"/>
    </source>
</evidence>
<feature type="site" description="Positions MEP for the nucleophilic attack" evidence="10">
    <location>
        <position position="186"/>
    </location>
</feature>
<dbReference type="HAMAP" id="MF_00107">
    <property type="entry name" value="IspF"/>
    <property type="match status" value="1"/>
</dbReference>
<evidence type="ECO:0000256" key="2">
    <source>
        <dbReference type="ARBA" id="ARBA00004787"/>
    </source>
</evidence>